<dbReference type="Proteomes" id="UP000320496">
    <property type="component" value="Chromosome"/>
</dbReference>
<feature type="compositionally biased region" description="Pro residues" evidence="1">
    <location>
        <begin position="176"/>
        <end position="192"/>
    </location>
</feature>
<evidence type="ECO:0000313" key="3">
    <source>
        <dbReference type="Proteomes" id="UP000320496"/>
    </source>
</evidence>
<name>A0A517YZV1_9PLAN</name>
<dbReference type="AlphaFoldDB" id="A0A517YZV1"/>
<dbReference type="EMBL" id="CP036275">
    <property type="protein sequence ID" value="QDU35766.1"/>
    <property type="molecule type" value="Genomic_DNA"/>
</dbReference>
<organism evidence="2 3">
    <name type="scientific">Maioricimonas rarisocia</name>
    <dbReference type="NCBI Taxonomy" id="2528026"/>
    <lineage>
        <taxon>Bacteria</taxon>
        <taxon>Pseudomonadati</taxon>
        <taxon>Planctomycetota</taxon>
        <taxon>Planctomycetia</taxon>
        <taxon>Planctomycetales</taxon>
        <taxon>Planctomycetaceae</taxon>
        <taxon>Maioricimonas</taxon>
    </lineage>
</organism>
<feature type="compositionally biased region" description="Gly residues" evidence="1">
    <location>
        <begin position="193"/>
        <end position="205"/>
    </location>
</feature>
<proteinExistence type="predicted"/>
<evidence type="ECO:0000313" key="2">
    <source>
        <dbReference type="EMBL" id="QDU35766.1"/>
    </source>
</evidence>
<feature type="region of interest" description="Disordered" evidence="1">
    <location>
        <begin position="54"/>
        <end position="95"/>
    </location>
</feature>
<sequence length="229" mass="24155">MTGVRSTRPDAPTSSTVTLPWCLRTRGAVDVAVIVAKASTDKRLVRARHPQQTSFDIRTGGRGDATPAWSQPCQTMPADRRCGRPGRGQLQPPDRLSFTTTARRLHLGGSRQWHPLTLTCLRFVPVRRKAGLKGGTWQPSFPHFALHGVAVASQLDVATATRPRSAAQRGGKRPGGGPPPGGPPPGGPPPGGAPRGGLRPPGGGPCRSKLESGVPRRFRGMNGNSSVIT</sequence>
<reference evidence="2 3" key="1">
    <citation type="submission" date="2019-02" db="EMBL/GenBank/DDBJ databases">
        <title>Deep-cultivation of Planctomycetes and their phenomic and genomic characterization uncovers novel biology.</title>
        <authorList>
            <person name="Wiegand S."/>
            <person name="Jogler M."/>
            <person name="Boedeker C."/>
            <person name="Pinto D."/>
            <person name="Vollmers J."/>
            <person name="Rivas-Marin E."/>
            <person name="Kohn T."/>
            <person name="Peeters S.H."/>
            <person name="Heuer A."/>
            <person name="Rast P."/>
            <person name="Oberbeckmann S."/>
            <person name="Bunk B."/>
            <person name="Jeske O."/>
            <person name="Meyerdierks A."/>
            <person name="Storesund J.E."/>
            <person name="Kallscheuer N."/>
            <person name="Luecker S."/>
            <person name="Lage O.M."/>
            <person name="Pohl T."/>
            <person name="Merkel B.J."/>
            <person name="Hornburger P."/>
            <person name="Mueller R.-W."/>
            <person name="Bruemmer F."/>
            <person name="Labrenz M."/>
            <person name="Spormann A.M."/>
            <person name="Op den Camp H."/>
            <person name="Overmann J."/>
            <person name="Amann R."/>
            <person name="Jetten M.S.M."/>
            <person name="Mascher T."/>
            <person name="Medema M.H."/>
            <person name="Devos D.P."/>
            <person name="Kaster A.-K."/>
            <person name="Ovreas L."/>
            <person name="Rohde M."/>
            <person name="Galperin M.Y."/>
            <person name="Jogler C."/>
        </authorList>
    </citation>
    <scope>NUCLEOTIDE SEQUENCE [LARGE SCALE GENOMIC DNA]</scope>
    <source>
        <strain evidence="2 3">Mal4</strain>
    </source>
</reference>
<gene>
    <name evidence="2" type="ORF">Mal4_00480</name>
</gene>
<keyword evidence="3" id="KW-1185">Reference proteome</keyword>
<protein>
    <submittedName>
        <fullName evidence="2">Uncharacterized protein</fullName>
    </submittedName>
</protein>
<feature type="region of interest" description="Disordered" evidence="1">
    <location>
        <begin position="159"/>
        <end position="229"/>
    </location>
</feature>
<dbReference type="KEGG" id="mri:Mal4_00480"/>
<evidence type="ECO:0000256" key="1">
    <source>
        <dbReference type="SAM" id="MobiDB-lite"/>
    </source>
</evidence>
<accession>A0A517YZV1</accession>